<dbReference type="OrthoDB" id="10372641at2759"/>
<reference evidence="1 2" key="1">
    <citation type="submission" date="2014-02" db="EMBL/GenBank/DDBJ databases">
        <title>The genome sequence of Colletotrichum fioriniae PJ7.</title>
        <authorList>
            <person name="Baroncelli R."/>
            <person name="Thon M.R."/>
        </authorList>
    </citation>
    <scope>NUCLEOTIDE SEQUENCE [LARGE SCALE GENOMIC DNA]</scope>
    <source>
        <strain evidence="1 2">PJ7</strain>
    </source>
</reference>
<protein>
    <submittedName>
        <fullName evidence="1">Uncharacterized protein</fullName>
    </submittedName>
</protein>
<proteinExistence type="predicted"/>
<dbReference type="AlphaFoldDB" id="A0A010RV98"/>
<gene>
    <name evidence="1" type="ORF">CFIO01_03596</name>
</gene>
<comment type="caution">
    <text evidence="1">The sequence shown here is derived from an EMBL/GenBank/DDBJ whole genome shotgun (WGS) entry which is preliminary data.</text>
</comment>
<dbReference type="EMBL" id="JARH01000862">
    <property type="protein sequence ID" value="EXF76203.1"/>
    <property type="molecule type" value="Genomic_DNA"/>
</dbReference>
<dbReference type="HOGENOM" id="CLU_2359575_0_0_1"/>
<dbReference type="Proteomes" id="UP000020467">
    <property type="component" value="Unassembled WGS sequence"/>
</dbReference>
<accession>A0A010RV98</accession>
<dbReference type="KEGG" id="cfj:CFIO01_03596"/>
<evidence type="ECO:0000313" key="2">
    <source>
        <dbReference type="Proteomes" id="UP000020467"/>
    </source>
</evidence>
<organism evidence="1 2">
    <name type="scientific">Colletotrichum fioriniae PJ7</name>
    <dbReference type="NCBI Taxonomy" id="1445577"/>
    <lineage>
        <taxon>Eukaryota</taxon>
        <taxon>Fungi</taxon>
        <taxon>Dikarya</taxon>
        <taxon>Ascomycota</taxon>
        <taxon>Pezizomycotina</taxon>
        <taxon>Sordariomycetes</taxon>
        <taxon>Hypocreomycetidae</taxon>
        <taxon>Glomerellales</taxon>
        <taxon>Glomerellaceae</taxon>
        <taxon>Colletotrichum</taxon>
        <taxon>Colletotrichum acutatum species complex</taxon>
    </lineage>
</organism>
<keyword evidence="2" id="KW-1185">Reference proteome</keyword>
<evidence type="ECO:0000313" key="1">
    <source>
        <dbReference type="EMBL" id="EXF76203.1"/>
    </source>
</evidence>
<sequence>MESSIAPAIVFLDSSWAFLNRHIRRQRPRDVTAGFQEISGTSSLGDFGRHLHCNVTAGFRGINRAFHKRRSKRYPPCDVTAAMISPEVSPPSSKGT</sequence>
<name>A0A010RV98_9PEZI</name>